<name>A0A8H6PY66_9EURO</name>
<dbReference type="Pfam" id="PF08612">
    <property type="entry name" value="Med20"/>
    <property type="match status" value="1"/>
</dbReference>
<dbReference type="EMBL" id="JACBAD010002009">
    <property type="protein sequence ID" value="KAF7122731.1"/>
    <property type="molecule type" value="Genomic_DNA"/>
</dbReference>
<proteinExistence type="inferred from homology"/>
<comment type="caution">
    <text evidence="7">The sequence shown here is derived from an EMBL/GenBank/DDBJ whole genome shotgun (WGS) entry which is preliminary data.</text>
</comment>
<dbReference type="GO" id="GO:0003712">
    <property type="term" value="F:transcription coregulator activity"/>
    <property type="evidence" value="ECO:0007669"/>
    <property type="project" value="InterPro"/>
</dbReference>
<comment type="similarity">
    <text evidence="2 4">Belongs to the Mediator complex subunit 20 family.</text>
</comment>
<dbReference type="Proteomes" id="UP000662466">
    <property type="component" value="Unassembled WGS sequence"/>
</dbReference>
<gene>
    <name evidence="4" type="primary">MED20</name>
    <name evidence="6" type="ORF">CNMCM5793_000841</name>
    <name evidence="7" type="ORF">CNMCM6106_000033</name>
</gene>
<dbReference type="EMBL" id="JACBAF010002220">
    <property type="protein sequence ID" value="KAF7162908.1"/>
    <property type="molecule type" value="Genomic_DNA"/>
</dbReference>
<feature type="compositionally biased region" description="Polar residues" evidence="5">
    <location>
        <begin position="97"/>
        <end position="109"/>
    </location>
</feature>
<evidence type="ECO:0000256" key="5">
    <source>
        <dbReference type="SAM" id="MobiDB-lite"/>
    </source>
</evidence>
<dbReference type="Proteomes" id="UP000630445">
    <property type="component" value="Unassembled WGS sequence"/>
</dbReference>
<dbReference type="AlphaFoldDB" id="A0A8H6PY66"/>
<keyword evidence="4" id="KW-0010">Activator</keyword>
<evidence type="ECO:0000256" key="4">
    <source>
        <dbReference type="RuleBase" id="RU364152"/>
    </source>
</evidence>
<comment type="function">
    <text evidence="4">Component of the Mediator complex, a coactivator involved in the regulated transcription of nearly all RNA polymerase II-dependent genes. Mediator functions as a bridge to convey information from gene-specific regulatory proteins to the basal RNA polymerase II transcription machinery. Mediator is recruited to promoters by direct interactions with regulatory proteins and serves as a scaffold for the assembly of a functional preinitiation complex with RNA polymerase II and the general transcription factors.</text>
</comment>
<evidence type="ECO:0000313" key="8">
    <source>
        <dbReference type="Proteomes" id="UP000630445"/>
    </source>
</evidence>
<comment type="subcellular location">
    <subcellularLocation>
        <location evidence="1 4">Nucleus</location>
    </subcellularLocation>
</comment>
<feature type="region of interest" description="Disordered" evidence="5">
    <location>
        <begin position="97"/>
        <end position="134"/>
    </location>
</feature>
<protein>
    <recommendedName>
        <fullName evidence="4">Mediator of RNA polymerase II transcription subunit 20</fullName>
    </recommendedName>
    <alternativeName>
        <fullName evidence="4">Mediator complex subunit 20</fullName>
    </alternativeName>
</protein>
<dbReference type="GO" id="GO:0006357">
    <property type="term" value="P:regulation of transcription by RNA polymerase II"/>
    <property type="evidence" value="ECO:0007669"/>
    <property type="project" value="InterPro"/>
</dbReference>
<dbReference type="OrthoDB" id="1854899at2759"/>
<evidence type="ECO:0000256" key="1">
    <source>
        <dbReference type="ARBA" id="ARBA00004123"/>
    </source>
</evidence>
<keyword evidence="4" id="KW-0805">Transcription regulation</keyword>
<evidence type="ECO:0000313" key="6">
    <source>
        <dbReference type="EMBL" id="KAF7122731.1"/>
    </source>
</evidence>
<keyword evidence="8" id="KW-1185">Reference proteome</keyword>
<accession>A0A8H6PY66</accession>
<organism evidence="7 9">
    <name type="scientific">Aspergillus hiratsukae</name>
    <dbReference type="NCBI Taxonomy" id="1194566"/>
    <lineage>
        <taxon>Eukaryota</taxon>
        <taxon>Fungi</taxon>
        <taxon>Dikarya</taxon>
        <taxon>Ascomycota</taxon>
        <taxon>Pezizomycotina</taxon>
        <taxon>Eurotiomycetes</taxon>
        <taxon>Eurotiomycetidae</taxon>
        <taxon>Eurotiales</taxon>
        <taxon>Aspergillaceae</taxon>
        <taxon>Aspergillus</taxon>
        <taxon>Aspergillus subgen. Fumigati</taxon>
    </lineage>
</organism>
<keyword evidence="4" id="KW-0804">Transcription</keyword>
<comment type="subunit">
    <text evidence="4">Component of the Mediator complex.</text>
</comment>
<feature type="region of interest" description="Disordered" evidence="5">
    <location>
        <begin position="305"/>
        <end position="331"/>
    </location>
</feature>
<keyword evidence="3 4" id="KW-0539">Nucleus</keyword>
<sequence length="345" mass="37600">MSQFWFYVSTANCSRRVFFIPANPNSSTALAAITERLHSAVAEEPVTIGRWALEHKLMRDTPSCVPGSGPQRAAQPRYMQFLSLSYYPNHGFIYTSQSPEKTGQGQTPVPNAATPQPGLGPASGSATPSNTAAPGGSGMVMSTVPLPSSGALFKHFVYACQPFWCHRHTVAVPGGMVYDVGDFRVRIGDVRQTQPAARVRGTVVEIEYRGPSLVTSISTQYVQSKRGVNLGGATDVLDNDHDSVMDLALFGSIEDVDIDAEYIATAALIREFWSKLGIEGAREAILVPDVGREVKAQLKRLKLQEKMGQTAPRNEGHALQQDDDPDPDAGTDLARQFMEIFRFNR</sequence>
<evidence type="ECO:0000313" key="7">
    <source>
        <dbReference type="EMBL" id="KAF7162908.1"/>
    </source>
</evidence>
<reference evidence="7" key="1">
    <citation type="submission" date="2020-06" db="EMBL/GenBank/DDBJ databases">
        <title>Draft genome sequences of strains closely related to Aspergillus parafelis and Aspergillus hiratsukae.</title>
        <authorList>
            <person name="Dos Santos R.A.C."/>
            <person name="Rivero-Menendez O."/>
            <person name="Steenwyk J.L."/>
            <person name="Mead M.E."/>
            <person name="Goldman G.H."/>
            <person name="Alastruey-Izquierdo A."/>
            <person name="Rokas A."/>
        </authorList>
    </citation>
    <scope>NUCLEOTIDE SEQUENCE</scope>
    <source>
        <strain evidence="6">CNM-CM5793</strain>
        <strain evidence="7">CNM-CM6106</strain>
    </source>
</reference>
<evidence type="ECO:0000313" key="9">
    <source>
        <dbReference type="Proteomes" id="UP000662466"/>
    </source>
</evidence>
<evidence type="ECO:0000256" key="2">
    <source>
        <dbReference type="ARBA" id="ARBA00010743"/>
    </source>
</evidence>
<evidence type="ECO:0000256" key="3">
    <source>
        <dbReference type="ARBA" id="ARBA00023242"/>
    </source>
</evidence>
<dbReference type="GO" id="GO:0016592">
    <property type="term" value="C:mediator complex"/>
    <property type="evidence" value="ECO:0007669"/>
    <property type="project" value="InterPro"/>
</dbReference>
<dbReference type="InterPro" id="IPR013921">
    <property type="entry name" value="Mediator_Med20"/>
</dbReference>